<evidence type="ECO:0000313" key="3">
    <source>
        <dbReference type="Proteomes" id="UP000281553"/>
    </source>
</evidence>
<dbReference type="Proteomes" id="UP000281553">
    <property type="component" value="Unassembled WGS sequence"/>
</dbReference>
<keyword evidence="3" id="KW-1185">Reference proteome</keyword>
<gene>
    <name evidence="2" type="ORF">DILT_LOCUS9905</name>
</gene>
<dbReference type="EMBL" id="UYRU01058180">
    <property type="protein sequence ID" value="VDN14074.1"/>
    <property type="molecule type" value="Genomic_DNA"/>
</dbReference>
<feature type="compositionally biased region" description="Basic and acidic residues" evidence="1">
    <location>
        <begin position="247"/>
        <end position="262"/>
    </location>
</feature>
<proteinExistence type="predicted"/>
<accession>A0A3P7LBG3</accession>
<feature type="compositionally biased region" description="Pro residues" evidence="1">
    <location>
        <begin position="263"/>
        <end position="279"/>
    </location>
</feature>
<evidence type="ECO:0000256" key="1">
    <source>
        <dbReference type="SAM" id="MobiDB-lite"/>
    </source>
</evidence>
<sequence>MVGRRRFHLIQKTVTAVLEEEKQRNRAIDKKLPMLFPCRCRILCSNRELLRPVIWAFDKLYIEYMELHKDYSRLFQAAWIRRQEEKIYYSRRPPPPEVEPQRPFVIEEVSPFEDEIADYWAKEAAKTGAEEVTGSGTSEERRLETVRVRMRYKSRNPFRRFISWCRSIVYAYRDCTCLNCDYREGLLDFRAALTSLQREYTTVYLQYTALISALQVRRPAPGDDIKYILVRDLDAITRWFEKTEEKKKEEIKKAEESGRETPKPPSPPPPPPSPLPPAPILLLAQPNAKPDAVQLLLDQCECEMVTADITEDLR</sequence>
<protein>
    <submittedName>
        <fullName evidence="2">Uncharacterized protein</fullName>
    </submittedName>
</protein>
<evidence type="ECO:0000313" key="2">
    <source>
        <dbReference type="EMBL" id="VDN14074.1"/>
    </source>
</evidence>
<dbReference type="AlphaFoldDB" id="A0A3P7LBG3"/>
<feature type="region of interest" description="Disordered" evidence="1">
    <location>
        <begin position="247"/>
        <end position="281"/>
    </location>
</feature>
<dbReference type="OrthoDB" id="6225558at2759"/>
<organism evidence="2 3">
    <name type="scientific">Dibothriocephalus latus</name>
    <name type="common">Fish tapeworm</name>
    <name type="synonym">Diphyllobothrium latum</name>
    <dbReference type="NCBI Taxonomy" id="60516"/>
    <lineage>
        <taxon>Eukaryota</taxon>
        <taxon>Metazoa</taxon>
        <taxon>Spiralia</taxon>
        <taxon>Lophotrochozoa</taxon>
        <taxon>Platyhelminthes</taxon>
        <taxon>Cestoda</taxon>
        <taxon>Eucestoda</taxon>
        <taxon>Diphyllobothriidea</taxon>
        <taxon>Diphyllobothriidae</taxon>
        <taxon>Dibothriocephalus</taxon>
    </lineage>
</organism>
<reference evidence="2 3" key="1">
    <citation type="submission" date="2018-11" db="EMBL/GenBank/DDBJ databases">
        <authorList>
            <consortium name="Pathogen Informatics"/>
        </authorList>
    </citation>
    <scope>NUCLEOTIDE SEQUENCE [LARGE SCALE GENOMIC DNA]</scope>
</reference>
<name>A0A3P7LBG3_DIBLA</name>